<feature type="transmembrane region" description="Helical" evidence="6">
    <location>
        <begin position="369"/>
        <end position="385"/>
    </location>
</feature>
<keyword evidence="3 6" id="KW-0812">Transmembrane</keyword>
<organism evidence="7 8">
    <name type="scientific">Spirobacillus cienkowskii</name>
    <dbReference type="NCBI Taxonomy" id="495820"/>
    <lineage>
        <taxon>Bacteria</taxon>
        <taxon>Pseudomonadati</taxon>
        <taxon>Bdellovibrionota</taxon>
        <taxon>Oligoflexia</taxon>
        <taxon>Silvanigrellales</taxon>
        <taxon>Spirobacillus</taxon>
    </lineage>
</organism>
<dbReference type="InterPro" id="IPR036259">
    <property type="entry name" value="MFS_trans_sf"/>
</dbReference>
<evidence type="ECO:0000256" key="2">
    <source>
        <dbReference type="ARBA" id="ARBA00022475"/>
    </source>
</evidence>
<comment type="subcellular location">
    <subcellularLocation>
        <location evidence="1">Cell membrane</location>
        <topology evidence="1">Multi-pass membrane protein</topology>
    </subcellularLocation>
</comment>
<keyword evidence="5 6" id="KW-0472">Membrane</keyword>
<dbReference type="Gene3D" id="1.20.1250.20">
    <property type="entry name" value="MFS general substrate transporter like domains"/>
    <property type="match status" value="2"/>
</dbReference>
<proteinExistence type="predicted"/>
<evidence type="ECO:0000256" key="4">
    <source>
        <dbReference type="ARBA" id="ARBA00022989"/>
    </source>
</evidence>
<feature type="transmembrane region" description="Helical" evidence="6">
    <location>
        <begin position="215"/>
        <end position="235"/>
    </location>
</feature>
<evidence type="ECO:0000256" key="6">
    <source>
        <dbReference type="SAM" id="Phobius"/>
    </source>
</evidence>
<evidence type="ECO:0000256" key="1">
    <source>
        <dbReference type="ARBA" id="ARBA00004651"/>
    </source>
</evidence>
<comment type="caution">
    <text evidence="7">The sequence shown here is derived from an EMBL/GenBank/DDBJ whole genome shotgun (WGS) entry which is preliminary data.</text>
</comment>
<evidence type="ECO:0000256" key="3">
    <source>
        <dbReference type="ARBA" id="ARBA00022692"/>
    </source>
</evidence>
<keyword evidence="2" id="KW-1003">Cell membrane</keyword>
<protein>
    <recommendedName>
        <fullName evidence="9">MFS transporter</fullName>
    </recommendedName>
</protein>
<evidence type="ECO:0000256" key="5">
    <source>
        <dbReference type="ARBA" id="ARBA00023136"/>
    </source>
</evidence>
<feature type="transmembrane region" description="Helical" evidence="6">
    <location>
        <begin position="96"/>
        <end position="116"/>
    </location>
</feature>
<dbReference type="Proteomes" id="UP000253934">
    <property type="component" value="Unassembled WGS sequence"/>
</dbReference>
<feature type="transmembrane region" description="Helical" evidence="6">
    <location>
        <begin position="6"/>
        <end position="30"/>
    </location>
</feature>
<dbReference type="PANTHER" id="PTHR23513">
    <property type="entry name" value="INTEGRAL MEMBRANE EFFLUX PROTEIN-RELATED"/>
    <property type="match status" value="1"/>
</dbReference>
<dbReference type="PANTHER" id="PTHR23513:SF6">
    <property type="entry name" value="MAJOR FACILITATOR SUPERFAMILY ASSOCIATED DOMAIN-CONTAINING PROTEIN"/>
    <property type="match status" value="1"/>
</dbReference>
<sequence length="402" mass="45842">MKNYFSVSFILLLAIFVESLSFIGVFWTLICFGESKLSIGLCIGISSIIPYILQFIIKEVRDYFANNIKTIMLLLSCFGAVFSFALFFDYISNNTVYIYVLICLYSLLFYLTNQVVEMLISFKVIDKEITEINASRILQVSLTVGSCLGGFCAGVIIDYYKLKGVSVVALLGYFVLFILCLKYLENIKYQKNESEKNYCLDYNKENLNNNNKKLWFSYIDISILAFATTSFNFLLPILVQSEKNWSATVFGIADSAAAIGAFLAILLTGFILVKNNSQYFFTMLFTVCGLAICYLSNVFVLILISLLWGLSMNLLRIQKRSIFFELNQNSQEVTIWTSRLVVGRMMIEAISPILIGIFCFYLLPSQIFLVFSMFITLSLIITMFIKDNIIKKAKNIPKFKEI</sequence>
<evidence type="ECO:0008006" key="9">
    <source>
        <dbReference type="Google" id="ProtNLM"/>
    </source>
</evidence>
<gene>
    <name evidence="7" type="ORF">DCC88_05675</name>
</gene>
<dbReference type="AlphaFoldDB" id="A0A369KXB2"/>
<feature type="transmembrane region" description="Helical" evidence="6">
    <location>
        <begin position="345"/>
        <end position="363"/>
    </location>
</feature>
<feature type="transmembrane region" description="Helical" evidence="6">
    <location>
        <begin position="37"/>
        <end position="57"/>
    </location>
</feature>
<feature type="transmembrane region" description="Helical" evidence="6">
    <location>
        <begin position="164"/>
        <end position="184"/>
    </location>
</feature>
<dbReference type="GO" id="GO:0005886">
    <property type="term" value="C:plasma membrane"/>
    <property type="evidence" value="ECO:0007669"/>
    <property type="project" value="UniProtKB-SubCell"/>
</dbReference>
<evidence type="ECO:0000313" key="8">
    <source>
        <dbReference type="Proteomes" id="UP000253934"/>
    </source>
</evidence>
<name>A0A369KXB2_9BACT</name>
<keyword evidence="8" id="KW-1185">Reference proteome</keyword>
<dbReference type="SUPFAM" id="SSF103473">
    <property type="entry name" value="MFS general substrate transporter"/>
    <property type="match status" value="2"/>
</dbReference>
<feature type="transmembrane region" description="Helical" evidence="6">
    <location>
        <begin position="279"/>
        <end position="310"/>
    </location>
</feature>
<dbReference type="EMBL" id="QOVW01000062">
    <property type="protein sequence ID" value="RDB36373.1"/>
    <property type="molecule type" value="Genomic_DNA"/>
</dbReference>
<feature type="transmembrane region" description="Helical" evidence="6">
    <location>
        <begin position="136"/>
        <end position="157"/>
    </location>
</feature>
<dbReference type="RefSeq" id="WP_338636013.1">
    <property type="nucleotide sequence ID" value="NZ_CP146516.1"/>
</dbReference>
<accession>A0A369KXB2</accession>
<reference evidence="7" key="1">
    <citation type="submission" date="2018-04" db="EMBL/GenBank/DDBJ databases">
        <title>Draft genome sequence of the Candidatus Spirobacillus cienkowskii, a pathogen of freshwater Daphnia species, reconstructed from hemolymph metagenomic reads.</title>
        <authorList>
            <person name="Bresciani L."/>
            <person name="Lemos L.N."/>
            <person name="Wale N."/>
            <person name="Lin J.Y."/>
            <person name="Fernandes G.R."/>
            <person name="Duffy M.A."/>
            <person name="Rodrigues J.M."/>
        </authorList>
    </citation>
    <scope>NUCLEOTIDE SEQUENCE [LARGE SCALE GENOMIC DNA]</scope>
    <source>
        <strain evidence="7">Binning01</strain>
    </source>
</reference>
<feature type="transmembrane region" description="Helical" evidence="6">
    <location>
        <begin position="69"/>
        <end position="89"/>
    </location>
</feature>
<feature type="transmembrane region" description="Helical" evidence="6">
    <location>
        <begin position="247"/>
        <end position="273"/>
    </location>
</feature>
<keyword evidence="4 6" id="KW-1133">Transmembrane helix</keyword>
<evidence type="ECO:0000313" key="7">
    <source>
        <dbReference type="EMBL" id="RDB36373.1"/>
    </source>
</evidence>